<evidence type="ECO:0000313" key="2">
    <source>
        <dbReference type="EMBL" id="VDN40504.1"/>
    </source>
</evidence>
<feature type="compositionally biased region" description="Polar residues" evidence="1">
    <location>
        <begin position="33"/>
        <end position="59"/>
    </location>
</feature>
<accession>A0A183EP69</accession>
<dbReference type="EMBL" id="UYRT01095895">
    <property type="protein sequence ID" value="VDN40504.1"/>
    <property type="molecule type" value="Genomic_DNA"/>
</dbReference>
<gene>
    <name evidence="2" type="ORF">GPUH_LOCUS22760</name>
</gene>
<feature type="compositionally biased region" description="Low complexity" evidence="1">
    <location>
        <begin position="15"/>
        <end position="32"/>
    </location>
</feature>
<sequence>MSLDESRSTTPVLCPGDSPSPAPSSSQPDSQGTCSNGYQSAISENSRVESPSHATNLPSNIYMHRIQSASPA</sequence>
<dbReference type="AlphaFoldDB" id="A0A183EP69"/>
<evidence type="ECO:0000256" key="1">
    <source>
        <dbReference type="SAM" id="MobiDB-lite"/>
    </source>
</evidence>
<organism evidence="4">
    <name type="scientific">Gongylonema pulchrum</name>
    <dbReference type="NCBI Taxonomy" id="637853"/>
    <lineage>
        <taxon>Eukaryota</taxon>
        <taxon>Metazoa</taxon>
        <taxon>Ecdysozoa</taxon>
        <taxon>Nematoda</taxon>
        <taxon>Chromadorea</taxon>
        <taxon>Rhabditida</taxon>
        <taxon>Spirurina</taxon>
        <taxon>Spiruromorpha</taxon>
        <taxon>Spiruroidea</taxon>
        <taxon>Gongylonematidae</taxon>
        <taxon>Gongylonema</taxon>
    </lineage>
</organism>
<protein>
    <submittedName>
        <fullName evidence="2 4">Uncharacterized protein</fullName>
    </submittedName>
</protein>
<feature type="region of interest" description="Disordered" evidence="1">
    <location>
        <begin position="1"/>
        <end position="72"/>
    </location>
</feature>
<reference evidence="2 3" key="2">
    <citation type="submission" date="2018-11" db="EMBL/GenBank/DDBJ databases">
        <authorList>
            <consortium name="Pathogen Informatics"/>
        </authorList>
    </citation>
    <scope>NUCLEOTIDE SEQUENCE [LARGE SCALE GENOMIC DNA]</scope>
</reference>
<dbReference type="Proteomes" id="UP000271098">
    <property type="component" value="Unassembled WGS sequence"/>
</dbReference>
<reference evidence="4" key="1">
    <citation type="submission" date="2016-06" db="UniProtKB">
        <authorList>
            <consortium name="WormBaseParasite"/>
        </authorList>
    </citation>
    <scope>IDENTIFICATION</scope>
</reference>
<evidence type="ECO:0000313" key="4">
    <source>
        <dbReference type="WBParaSite" id="GPUH_0002278701-mRNA-1"/>
    </source>
</evidence>
<dbReference type="WBParaSite" id="GPUH_0002278701-mRNA-1">
    <property type="protein sequence ID" value="GPUH_0002278701-mRNA-1"/>
    <property type="gene ID" value="GPUH_0002278701"/>
</dbReference>
<keyword evidence="3" id="KW-1185">Reference proteome</keyword>
<evidence type="ECO:0000313" key="3">
    <source>
        <dbReference type="Proteomes" id="UP000271098"/>
    </source>
</evidence>
<name>A0A183EP69_9BILA</name>
<dbReference type="OrthoDB" id="6247875at2759"/>
<proteinExistence type="predicted"/>